<reference evidence="2 3" key="1">
    <citation type="submission" date="2016-07" db="EMBL/GenBank/DDBJ databases">
        <title>Genome analysis of Flavihumibacter stibioxidans YS-17.</title>
        <authorList>
            <person name="Shi K."/>
            <person name="Han Y."/>
            <person name="Wang G."/>
        </authorList>
    </citation>
    <scope>NUCLEOTIDE SEQUENCE [LARGE SCALE GENOMIC DNA]</scope>
    <source>
        <strain evidence="2 3">YS-17</strain>
    </source>
</reference>
<dbReference type="EMBL" id="MBUA01000023">
    <property type="protein sequence ID" value="MBC6492050.1"/>
    <property type="molecule type" value="Genomic_DNA"/>
</dbReference>
<name>A0ABR7MAI8_9BACT</name>
<feature type="region of interest" description="Disordered" evidence="1">
    <location>
        <begin position="1"/>
        <end position="29"/>
    </location>
</feature>
<accession>A0ABR7MAI8</accession>
<evidence type="ECO:0000256" key="1">
    <source>
        <dbReference type="SAM" id="MobiDB-lite"/>
    </source>
</evidence>
<gene>
    <name evidence="2" type="ORF">BC349_13385</name>
</gene>
<keyword evidence="3" id="KW-1185">Reference proteome</keyword>
<organism evidence="2 3">
    <name type="scientific">Flavihumibacter stibioxidans</name>
    <dbReference type="NCBI Taxonomy" id="1834163"/>
    <lineage>
        <taxon>Bacteria</taxon>
        <taxon>Pseudomonadati</taxon>
        <taxon>Bacteroidota</taxon>
        <taxon>Chitinophagia</taxon>
        <taxon>Chitinophagales</taxon>
        <taxon>Chitinophagaceae</taxon>
        <taxon>Flavihumibacter</taxon>
    </lineage>
</organism>
<comment type="caution">
    <text evidence="2">The sequence shown here is derived from an EMBL/GenBank/DDBJ whole genome shotgun (WGS) entry which is preliminary data.</text>
</comment>
<evidence type="ECO:0000313" key="2">
    <source>
        <dbReference type="EMBL" id="MBC6492050.1"/>
    </source>
</evidence>
<sequence length="116" mass="13420">MTRKSSGQFAPEFSGQFAPETSDQFGAEKSAQVTRNFQFDAVIRNFEIIDEAANRLPEGFIDTHSDNHWYKLLGFICQIVRQIKEHLLPHLLHRHSANNQQFTAHNNGIYINRARH</sequence>
<dbReference type="Proteomes" id="UP000765802">
    <property type="component" value="Unassembled WGS sequence"/>
</dbReference>
<evidence type="ECO:0000313" key="3">
    <source>
        <dbReference type="Proteomes" id="UP000765802"/>
    </source>
</evidence>
<protein>
    <submittedName>
        <fullName evidence="2">Uncharacterized protein</fullName>
    </submittedName>
</protein>
<proteinExistence type="predicted"/>